<dbReference type="GO" id="GO:0009313">
    <property type="term" value="P:oligosaccharide catabolic process"/>
    <property type="evidence" value="ECO:0007669"/>
    <property type="project" value="TreeGrafter"/>
</dbReference>
<gene>
    <name evidence="5" type="ORF">ABLG96_20640</name>
</gene>
<dbReference type="CDD" id="cd15482">
    <property type="entry name" value="Sialidase_non-viral"/>
    <property type="match status" value="1"/>
</dbReference>
<name>A0AAU8DPH3_9ACTN</name>
<dbReference type="GO" id="GO:0005737">
    <property type="term" value="C:cytoplasm"/>
    <property type="evidence" value="ECO:0007669"/>
    <property type="project" value="TreeGrafter"/>
</dbReference>
<reference evidence="5" key="1">
    <citation type="submission" date="2024-05" db="EMBL/GenBank/DDBJ databases">
        <authorList>
            <person name="Cai S.Y."/>
            <person name="Jin L.M."/>
            <person name="Li H.R."/>
        </authorList>
    </citation>
    <scope>NUCLEOTIDE SEQUENCE</scope>
    <source>
        <strain evidence="5">A5-74</strain>
    </source>
</reference>
<dbReference type="Gene3D" id="2.60.120.200">
    <property type="match status" value="2"/>
</dbReference>
<evidence type="ECO:0000256" key="1">
    <source>
        <dbReference type="ARBA" id="ARBA00000427"/>
    </source>
</evidence>
<evidence type="ECO:0000256" key="2">
    <source>
        <dbReference type="ARBA" id="ARBA00009348"/>
    </source>
</evidence>
<dbReference type="InterPro" id="IPR011040">
    <property type="entry name" value="Sialidase"/>
</dbReference>
<dbReference type="GO" id="GO:0004308">
    <property type="term" value="F:exo-alpha-sialidase activity"/>
    <property type="evidence" value="ECO:0007669"/>
    <property type="project" value="UniProtKB-EC"/>
</dbReference>
<dbReference type="SUPFAM" id="SSF49899">
    <property type="entry name" value="Concanavalin A-like lectins/glucanases"/>
    <property type="match status" value="2"/>
</dbReference>
<dbReference type="InterPro" id="IPR023364">
    <property type="entry name" value="Trans_sialidase_dom3"/>
</dbReference>
<sequence length="831" mass="86535">MLLRRLISAATAFVVVAAVPVALPLVAGAAPPAPLLDYSSSTTFNGTSEFVDHTADLNSVRSLTTGSVVARFKTSSTAAAKTILSASDVADPSSNITLSVNAGALHFEVRENVGAATTFATNLTAPGTYNDNQFHTVAVTVGTGGTRIYVDGYQVYAGTSTAFFSSVTGLDGLWVGKNADDTGNQWFYSGTIASVRVYSTALSAADVLTLSPSQTTLLSYAVNQSFNGSSTFLDKTSDLASVSGLSSGTIAAQFSTTSTAVTKTLLSASNTTNPSSNITLSVNNGNLYYEARSNGTYSAKVEVPGSYNDGAVHTVAIAMTSTGGHLYADGYRVGWVSTAGFFSSISGLNGMWIGRNVDSGGGQWYFNGTINWVRVYSSTLNDSEVKNISGASALNYQSVFDDGYASSKNYRIPALLRTQAGTILAAADQRVPSAADSPNDINTILRRSTDSGATWGSPQVLLNYPGTGAAGASTIDSAMVQDSGTGRIFLLVDHTPGGIGQVNAQAGTGYDANGYQVLTDTGGAAYSLRPNGTVYTSGGTLTGYTVDSAGNVTLAGAARGNIYLKNGADPNQSLLEARTFFLKLIYSDDDGVTWSNPVDLNTQVKESWMTFIGTSPGNGIELQHGAHAGRLVFPIYYTNGNGVLSSSTIYSDDNGATWDRGASPNDGRTYGGATIQSQTATASGASLHEAAIAEKSDGTIRMFMRNSSGTGKVAIATSANGGASWSQVTFDAALPDIFCQPAALSYPDLGDGKDRMLFANSTRSGRNDGVVRLSEDGGATWKYSRTLKANGYAYSSMITLPGGDIGVFWEEPYTGINFSRVPLSWLTASKS</sequence>
<dbReference type="InterPro" id="IPR026856">
    <property type="entry name" value="Sialidase_fam"/>
</dbReference>
<dbReference type="GO" id="GO:0006689">
    <property type="term" value="P:ganglioside catabolic process"/>
    <property type="evidence" value="ECO:0007669"/>
    <property type="project" value="TreeGrafter"/>
</dbReference>
<accession>A0AAU8DPH3</accession>
<feature type="domain" description="Laminin G" evidence="4">
    <location>
        <begin position="64"/>
        <end position="200"/>
    </location>
</feature>
<dbReference type="InterPro" id="IPR036278">
    <property type="entry name" value="Sialidase_sf"/>
</dbReference>
<evidence type="ECO:0000256" key="3">
    <source>
        <dbReference type="ARBA" id="ARBA00012733"/>
    </source>
</evidence>
<dbReference type="InterPro" id="IPR001791">
    <property type="entry name" value="Laminin_G"/>
</dbReference>
<dbReference type="AlphaFoldDB" id="A0AAU8DPH3"/>
<protein>
    <recommendedName>
        <fullName evidence="3">exo-alpha-sialidase</fullName>
        <ecNumber evidence="3">3.2.1.18</ecNumber>
    </recommendedName>
</protein>
<evidence type="ECO:0000313" key="5">
    <source>
        <dbReference type="EMBL" id="XCG63566.1"/>
    </source>
</evidence>
<dbReference type="SMART" id="SM00282">
    <property type="entry name" value="LamG"/>
    <property type="match status" value="2"/>
</dbReference>
<dbReference type="Gene3D" id="2.40.220.10">
    <property type="entry name" value="Intramolecular Trans-sialidase, Domain 3"/>
    <property type="match status" value="1"/>
</dbReference>
<dbReference type="CDD" id="cd00110">
    <property type="entry name" value="LamG"/>
    <property type="match status" value="1"/>
</dbReference>
<dbReference type="Pfam" id="PF13088">
    <property type="entry name" value="BNR_2"/>
    <property type="match status" value="1"/>
</dbReference>
<dbReference type="InterPro" id="IPR013320">
    <property type="entry name" value="ConA-like_dom_sf"/>
</dbReference>
<dbReference type="PANTHER" id="PTHR10628:SF30">
    <property type="entry name" value="EXO-ALPHA-SIALIDASE"/>
    <property type="match status" value="1"/>
</dbReference>
<dbReference type="Gene3D" id="2.120.10.10">
    <property type="match status" value="1"/>
</dbReference>
<comment type="similarity">
    <text evidence="2">Belongs to the glycosyl hydrolase 33 family.</text>
</comment>
<proteinExistence type="inferred from homology"/>
<dbReference type="EMBL" id="CP159218">
    <property type="protein sequence ID" value="XCG63566.1"/>
    <property type="molecule type" value="Genomic_DNA"/>
</dbReference>
<comment type="catalytic activity">
    <reaction evidence="1">
        <text>Hydrolysis of alpha-(2-&gt;3)-, alpha-(2-&gt;6)-, alpha-(2-&gt;8)- glycosidic linkages of terminal sialic acid residues in oligosaccharides, glycoproteins, glycolipids, colominic acid and synthetic substrates.</text>
        <dbReference type="EC" id="3.2.1.18"/>
    </reaction>
</comment>
<organism evidence="5">
    <name type="scientific">Nakamurella sp. A5-74</name>
    <dbReference type="NCBI Taxonomy" id="3158264"/>
    <lineage>
        <taxon>Bacteria</taxon>
        <taxon>Bacillati</taxon>
        <taxon>Actinomycetota</taxon>
        <taxon>Actinomycetes</taxon>
        <taxon>Nakamurellales</taxon>
        <taxon>Nakamurellaceae</taxon>
        <taxon>Nakamurella</taxon>
    </lineage>
</organism>
<dbReference type="Pfam" id="PF13385">
    <property type="entry name" value="Laminin_G_3"/>
    <property type="match status" value="2"/>
</dbReference>
<evidence type="ECO:0000259" key="4">
    <source>
        <dbReference type="SMART" id="SM00282"/>
    </source>
</evidence>
<dbReference type="GO" id="GO:0016020">
    <property type="term" value="C:membrane"/>
    <property type="evidence" value="ECO:0007669"/>
    <property type="project" value="TreeGrafter"/>
</dbReference>
<dbReference type="SUPFAM" id="SSF50939">
    <property type="entry name" value="Sialidases"/>
    <property type="match status" value="1"/>
</dbReference>
<dbReference type="PANTHER" id="PTHR10628">
    <property type="entry name" value="SIALIDASE"/>
    <property type="match status" value="1"/>
</dbReference>
<feature type="domain" description="Laminin G" evidence="4">
    <location>
        <begin position="246"/>
        <end position="378"/>
    </location>
</feature>
<dbReference type="RefSeq" id="WP_353649181.1">
    <property type="nucleotide sequence ID" value="NZ_CP159218.1"/>
</dbReference>
<dbReference type="EC" id="3.2.1.18" evidence="3"/>